<reference evidence="2 3" key="1">
    <citation type="journal article" date="2011" name="Front. Microbiol.">
        <title>Genomic signatures of strain selection and enhancement in Bacillus atrophaeus var. globigii, a historical biowarfare simulant.</title>
        <authorList>
            <person name="Gibbons H.S."/>
            <person name="Broomall S.M."/>
            <person name="McNew L.A."/>
            <person name="Daligault H."/>
            <person name="Chapman C."/>
            <person name="Bruce D."/>
            <person name="Karavis M."/>
            <person name="Krepps M."/>
            <person name="McGregor P.A."/>
            <person name="Hong C."/>
            <person name="Park K.H."/>
            <person name="Akmal A."/>
            <person name="Feldman A."/>
            <person name="Lin J.S."/>
            <person name="Chang W.E."/>
            <person name="Higgs B.W."/>
            <person name="Demirev P."/>
            <person name="Lindquist J."/>
            <person name="Liem A."/>
            <person name="Fochler E."/>
            <person name="Read T.D."/>
            <person name="Tapia R."/>
            <person name="Johnson S."/>
            <person name="Bishop-Lilly K.A."/>
            <person name="Detter C."/>
            <person name="Han C."/>
            <person name="Sozhamannan S."/>
            <person name="Rosenzweig C.N."/>
            <person name="Skowronski E.W."/>
        </authorList>
    </citation>
    <scope>NUCLEOTIDE SEQUENCE [LARGE SCALE GENOMIC DNA]</scope>
    <source>
        <strain evidence="2 3">AK5</strain>
    </source>
</reference>
<dbReference type="OrthoDB" id="5766121at2"/>
<dbReference type="PROSITE" id="PS51257">
    <property type="entry name" value="PROKAR_LIPOPROTEIN"/>
    <property type="match status" value="1"/>
</dbReference>
<feature type="signal peptide" evidence="1">
    <location>
        <begin position="1"/>
        <end position="18"/>
    </location>
</feature>
<protein>
    <recommendedName>
        <fullName evidence="4">Lipoprotein</fullName>
    </recommendedName>
</protein>
<evidence type="ECO:0000256" key="1">
    <source>
        <dbReference type="SAM" id="SignalP"/>
    </source>
</evidence>
<gene>
    <name evidence="2" type="ORF">CWE06_01165</name>
</gene>
<feature type="chain" id="PRO_5019407591" description="Lipoprotein" evidence="1">
    <location>
        <begin position="19"/>
        <end position="196"/>
    </location>
</feature>
<evidence type="ECO:0000313" key="3">
    <source>
        <dbReference type="Proteomes" id="UP000288212"/>
    </source>
</evidence>
<evidence type="ECO:0008006" key="4">
    <source>
        <dbReference type="Google" id="ProtNLM"/>
    </source>
</evidence>
<proteinExistence type="predicted"/>
<dbReference type="RefSeq" id="WP_126790477.1">
    <property type="nucleotide sequence ID" value="NZ_PIPI01000001.1"/>
</dbReference>
<keyword evidence="3" id="KW-1185">Reference proteome</keyword>
<dbReference type="EMBL" id="PIPI01000001">
    <property type="protein sequence ID" value="RUO21498.1"/>
    <property type="molecule type" value="Genomic_DNA"/>
</dbReference>
<dbReference type="Proteomes" id="UP000288212">
    <property type="component" value="Unassembled WGS sequence"/>
</dbReference>
<comment type="caution">
    <text evidence="2">The sequence shown here is derived from an EMBL/GenBank/DDBJ whole genome shotgun (WGS) entry which is preliminary data.</text>
</comment>
<sequence>MHKLVGLAAFALFLSACGGQPPLTEAEQVTRYIEQEVKRNSRGLNALVAAAEETEFDSLTWRHGERIQLRVREAGEFRTVEDGDAGGVIAAAVANNVPSFSIVRYEDNWLVVFRNYLSDHCQAVYAYAMFGPTDNLDLCTLEFVAEQPNGQCYSPIEGQWSVFKEWFFAEAFVDAGNPVCNEKADLGWRAEAIRSN</sequence>
<organism evidence="2 3">
    <name type="scientific">Aliidiomarina haloalkalitolerans</name>
    <dbReference type="NCBI Taxonomy" id="859059"/>
    <lineage>
        <taxon>Bacteria</taxon>
        <taxon>Pseudomonadati</taxon>
        <taxon>Pseudomonadota</taxon>
        <taxon>Gammaproteobacteria</taxon>
        <taxon>Alteromonadales</taxon>
        <taxon>Idiomarinaceae</taxon>
        <taxon>Aliidiomarina</taxon>
    </lineage>
</organism>
<evidence type="ECO:0000313" key="2">
    <source>
        <dbReference type="EMBL" id="RUO21498.1"/>
    </source>
</evidence>
<accession>A0A432VY22</accession>
<name>A0A432VY22_9GAMM</name>
<keyword evidence="1" id="KW-0732">Signal</keyword>
<dbReference type="AlphaFoldDB" id="A0A432VY22"/>